<name>A0ABW8SSZ7_9CLOT</name>
<dbReference type="InterPro" id="IPR012650">
    <property type="entry name" value="CHP02328"/>
</dbReference>
<dbReference type="Proteomes" id="UP001623660">
    <property type="component" value="Unassembled WGS sequence"/>
</dbReference>
<accession>A0ABW8SSZ7</accession>
<evidence type="ECO:0000313" key="1">
    <source>
        <dbReference type="EMBL" id="MFL0197730.1"/>
    </source>
</evidence>
<dbReference type="NCBIfam" id="TIGR02328">
    <property type="entry name" value="TIGR02328 family protein"/>
    <property type="match status" value="1"/>
</dbReference>
<protein>
    <submittedName>
        <fullName evidence="1">TIGR02328 family protein</fullName>
    </submittedName>
</protein>
<reference evidence="1 2" key="1">
    <citation type="submission" date="2024-11" db="EMBL/GenBank/DDBJ databases">
        <authorList>
            <person name="Heng Y.C."/>
            <person name="Lim A.C.H."/>
            <person name="Lee J.K.Y."/>
            <person name="Kittelmann S."/>
        </authorList>
    </citation>
    <scope>NUCLEOTIDE SEQUENCE [LARGE SCALE GENOMIC DNA]</scope>
    <source>
        <strain evidence="1 2">WILCCON 0269</strain>
    </source>
</reference>
<proteinExistence type="predicted"/>
<dbReference type="EMBL" id="JBJHZX010000036">
    <property type="protein sequence ID" value="MFL0197730.1"/>
    <property type="molecule type" value="Genomic_DNA"/>
</dbReference>
<evidence type="ECO:0000313" key="2">
    <source>
        <dbReference type="Proteomes" id="UP001623660"/>
    </source>
</evidence>
<comment type="caution">
    <text evidence="1">The sequence shown here is derived from an EMBL/GenBank/DDBJ whole genome shotgun (WGS) entry which is preliminary data.</text>
</comment>
<dbReference type="InterPro" id="IPR004260">
    <property type="entry name" value="Pyr-dimer_DNA_glycosylase"/>
</dbReference>
<dbReference type="Pfam" id="PF03013">
    <property type="entry name" value="Pyr_excise"/>
    <property type="match status" value="1"/>
</dbReference>
<sequence length="130" mass="15517">MRLWHQSLIPQLPRQQLLGQHRECCALRGNSWGKKHRIVDYVFTHEPEYLVAYHLKVMEEMKLRCYNVSSEWSDCNYRGKQCNKANLDLFKVNRIKNLSPIYPEHDDRYLKECLKNLEGKGILISSIIRK</sequence>
<organism evidence="1 2">
    <name type="scientific">Candidatus Clostridium eludens</name>
    <dbReference type="NCBI Taxonomy" id="3381663"/>
    <lineage>
        <taxon>Bacteria</taxon>
        <taxon>Bacillati</taxon>
        <taxon>Bacillota</taxon>
        <taxon>Clostridia</taxon>
        <taxon>Eubacteriales</taxon>
        <taxon>Clostridiaceae</taxon>
        <taxon>Clostridium</taxon>
    </lineage>
</organism>
<gene>
    <name evidence="1" type="ORF">ACJDU8_19475</name>
</gene>
<keyword evidence="2" id="KW-1185">Reference proteome</keyword>
<dbReference type="RefSeq" id="WP_406793834.1">
    <property type="nucleotide sequence ID" value="NZ_JBJHZX010000036.1"/>
</dbReference>